<evidence type="ECO:0000256" key="1">
    <source>
        <dbReference type="ARBA" id="ARBA00007664"/>
    </source>
</evidence>
<dbReference type="Gene3D" id="2.40.10.10">
    <property type="entry name" value="Trypsin-like serine proteases"/>
    <property type="match status" value="2"/>
</dbReference>
<evidence type="ECO:0000256" key="9">
    <source>
        <dbReference type="SAM" id="SignalP"/>
    </source>
</evidence>
<evidence type="ECO:0000313" key="13">
    <source>
        <dbReference type="Proteomes" id="UP001596972"/>
    </source>
</evidence>
<dbReference type="Pfam" id="PF02983">
    <property type="entry name" value="Pro_Al_protease"/>
    <property type="match status" value="1"/>
</dbReference>
<evidence type="ECO:0000256" key="8">
    <source>
        <dbReference type="SAM" id="MobiDB-lite"/>
    </source>
</evidence>
<dbReference type="SUPFAM" id="SSF50494">
    <property type="entry name" value="Trypsin-like serine proteases"/>
    <property type="match status" value="1"/>
</dbReference>
<dbReference type="InterPro" id="IPR001316">
    <property type="entry name" value="Pept_S1A_streptogrisin"/>
</dbReference>
<accession>A0ABW3EXU7</accession>
<comment type="similarity">
    <text evidence="1">Belongs to the peptidase S1 family.</text>
</comment>
<evidence type="ECO:0000313" key="12">
    <source>
        <dbReference type="EMBL" id="MFD0903374.1"/>
    </source>
</evidence>
<protein>
    <submittedName>
        <fullName evidence="12">S1 family peptidase</fullName>
    </submittedName>
</protein>
<keyword evidence="7" id="KW-1015">Disulfide bond</keyword>
<dbReference type="EMBL" id="JBHTJA010000054">
    <property type="protein sequence ID" value="MFD0903374.1"/>
    <property type="molecule type" value="Genomic_DNA"/>
</dbReference>
<evidence type="ECO:0000256" key="2">
    <source>
        <dbReference type="ARBA" id="ARBA00022670"/>
    </source>
</evidence>
<dbReference type="CDD" id="cd21112">
    <property type="entry name" value="alphaLP-like"/>
    <property type="match status" value="1"/>
</dbReference>
<dbReference type="Gene3D" id="3.30.300.50">
    <property type="match status" value="2"/>
</dbReference>
<evidence type="ECO:0000259" key="10">
    <source>
        <dbReference type="Pfam" id="PF00089"/>
    </source>
</evidence>
<keyword evidence="3 9" id="KW-0732">Signal</keyword>
<dbReference type="InterPro" id="IPR037295">
    <property type="entry name" value="Alpha-lytic_protease_prodomain"/>
</dbReference>
<dbReference type="InterPro" id="IPR001254">
    <property type="entry name" value="Trypsin_dom"/>
</dbReference>
<dbReference type="SUPFAM" id="SSF54806">
    <property type="entry name" value="Alpha-lytic protease prodomain"/>
    <property type="match status" value="1"/>
</dbReference>
<dbReference type="InterPro" id="IPR009003">
    <property type="entry name" value="Peptidase_S1_PA"/>
</dbReference>
<feature type="domain" description="Peptidase S1A alpha-lytic prodomain" evidence="11">
    <location>
        <begin position="106"/>
        <end position="159"/>
    </location>
</feature>
<feature type="chain" id="PRO_5047069164" evidence="9">
    <location>
        <begin position="27"/>
        <end position="484"/>
    </location>
</feature>
<feature type="signal peptide" evidence="9">
    <location>
        <begin position="1"/>
        <end position="26"/>
    </location>
</feature>
<dbReference type="InterPro" id="IPR035070">
    <property type="entry name" value="Streptogrisin_prodomain"/>
</dbReference>
<proteinExistence type="inferred from homology"/>
<evidence type="ECO:0000256" key="5">
    <source>
        <dbReference type="ARBA" id="ARBA00022825"/>
    </source>
</evidence>
<evidence type="ECO:0000256" key="3">
    <source>
        <dbReference type="ARBA" id="ARBA00022729"/>
    </source>
</evidence>
<keyword evidence="5" id="KW-0720">Serine protease</keyword>
<keyword evidence="6" id="KW-0865">Zymogen</keyword>
<keyword evidence="4" id="KW-0378">Hydrolase</keyword>
<sequence length="484" mass="50063">MARKRVVLGIMAASGLLAMPVTPAAAQAGAPQAAQAAPAAPAPDPDLKAARIQKKLEMTLGADFGGAWIERGSGRSAEVVVATTDAAESAAIVKAGATPKVVKYDARDLTSVQARLNRHAKSAPDGVTAWYVDPESNRVVVKASSRAAVQRFVKASGAEAGAVEYVHSAAKPRPMYDIVGGERYWTPSAGCSVAFSVDGGYITAGHCGGTGETTSGANQVAQGRFGGSSFPGDDYAWVDTNSQWTPTAKVNRWNGTYQTINGAVEAPVGTRVCRSGSTTNTQIWCGQILQRGATVRYAEGTVTGLIRTNICADPGDSGGALFTEDGQAQGITSGGSGSCRDGHGSGDEMYFQPVGEVLQILARQGRELVTSGDGGPGPDPGSCTGHQTTATGSLSSGASAYQPDGSYYRSTSSGAHTACLDGPDGTDFDLYLQKWSGSSWQTVAESTSPTPDENVSYNGTAGYYRYRVHSYSGSGEYTLGFSRP</sequence>
<reference evidence="13" key="1">
    <citation type="journal article" date="2019" name="Int. J. Syst. Evol. Microbiol.">
        <title>The Global Catalogue of Microorganisms (GCM) 10K type strain sequencing project: providing services to taxonomists for standard genome sequencing and annotation.</title>
        <authorList>
            <consortium name="The Broad Institute Genomics Platform"/>
            <consortium name="The Broad Institute Genome Sequencing Center for Infectious Disease"/>
            <person name="Wu L."/>
            <person name="Ma J."/>
        </authorList>
    </citation>
    <scope>NUCLEOTIDE SEQUENCE [LARGE SCALE GENOMIC DNA]</scope>
    <source>
        <strain evidence="13">JCM 31202</strain>
    </source>
</reference>
<dbReference type="RefSeq" id="WP_378302114.1">
    <property type="nucleotide sequence ID" value="NZ_JBHTJA010000054.1"/>
</dbReference>
<feature type="region of interest" description="Disordered" evidence="8">
    <location>
        <begin position="368"/>
        <end position="398"/>
    </location>
</feature>
<dbReference type="Gene3D" id="2.60.120.380">
    <property type="match status" value="1"/>
</dbReference>
<keyword evidence="13" id="KW-1185">Reference proteome</keyword>
<evidence type="ECO:0000259" key="11">
    <source>
        <dbReference type="Pfam" id="PF02983"/>
    </source>
</evidence>
<name>A0ABW3EXU7_9ACTN</name>
<organism evidence="12 13">
    <name type="scientific">Actinomadura sediminis</name>
    <dbReference type="NCBI Taxonomy" id="1038904"/>
    <lineage>
        <taxon>Bacteria</taxon>
        <taxon>Bacillati</taxon>
        <taxon>Actinomycetota</taxon>
        <taxon>Actinomycetes</taxon>
        <taxon>Streptosporangiales</taxon>
        <taxon>Thermomonosporaceae</taxon>
        <taxon>Actinomadura</taxon>
    </lineage>
</organism>
<gene>
    <name evidence="12" type="ORF">ACFQ11_23485</name>
</gene>
<feature type="compositionally biased region" description="Low complexity" evidence="8">
    <location>
        <begin position="388"/>
        <end position="398"/>
    </location>
</feature>
<dbReference type="SUPFAM" id="SSF89260">
    <property type="entry name" value="Collagen-binding domain"/>
    <property type="match status" value="1"/>
</dbReference>
<keyword evidence="2" id="KW-0645">Protease</keyword>
<feature type="domain" description="Peptidase S1" evidence="10">
    <location>
        <begin position="202"/>
        <end position="343"/>
    </location>
</feature>
<dbReference type="Pfam" id="PF00089">
    <property type="entry name" value="Trypsin"/>
    <property type="match status" value="1"/>
</dbReference>
<comment type="caution">
    <text evidence="12">The sequence shown here is derived from an EMBL/GenBank/DDBJ whole genome shotgun (WGS) entry which is preliminary data.</text>
</comment>
<dbReference type="InterPro" id="IPR043504">
    <property type="entry name" value="Peptidase_S1_PA_chymotrypsin"/>
</dbReference>
<dbReference type="Proteomes" id="UP001596972">
    <property type="component" value="Unassembled WGS sequence"/>
</dbReference>
<evidence type="ECO:0000256" key="6">
    <source>
        <dbReference type="ARBA" id="ARBA00023145"/>
    </source>
</evidence>
<dbReference type="InterPro" id="IPR004236">
    <property type="entry name" value="Pept_S1_alpha_lytic"/>
</dbReference>
<evidence type="ECO:0000256" key="7">
    <source>
        <dbReference type="ARBA" id="ARBA00023157"/>
    </source>
</evidence>
<evidence type="ECO:0000256" key="4">
    <source>
        <dbReference type="ARBA" id="ARBA00022801"/>
    </source>
</evidence>
<dbReference type="PRINTS" id="PR00861">
    <property type="entry name" value="ALYTICPTASE"/>
</dbReference>